<sequence>MTTATVTVTIHEAPDVIQPRQHGKPGGLLRYCNFVTALILGIVLAALAYWITGMFTTGEALNANFVPIGINVQITAMYVGWVVGFMIGIGAFVGPIRWFLGRDLTHADAEYLAGRGQGRMKFWKYTTDHKIVGIQYLIVSMALLGFGGLLAMLIRTELGVTWAELFNPNFYNSIIGTHGIVMIIAMIVVVSGPLGNFIVPIMVGARDMAFPRLNALSIWLLVAAIPPLASNLALGGLRDGWTVYQPLADQAPVGMIGYQITIITFGFSTAIASVNLMTTIVKMRAKGMTWSRVPIFVYGIFASSLMGLIWFPMYQYSQWFALSDRVINTSFYVPAQGGSVWLYENLFWLLGHPEVYVIVLPGVAALLELMVVFLRKPLFSYKFAVAGIFGIVGLSAVVWVHHMYMTGWAPSSNYPFMLSTEMISIPISFLVLVMLGTMWRARPWTRLPMMAVYAVVWNKVIGGITGVFLSDVPVDQYMHGSMFVVAHFHYMLMGAGLFSAMAAIAYWFPKMTGRYLDNRWGSIGFWVAFGGFQLTFLSMFAAGLQGMPRRVLQFDSLFNVSNWISTIGAYIIGIGMLIFLAAVINSWRSGEIAPANPYGAKTLEAQVPTPVPPENFAVLPVITSDPYGYGSPDPYELEDEARRAALEGGEPAKVGAS</sequence>
<evidence type="ECO:0000256" key="4">
    <source>
        <dbReference type="ARBA" id="ARBA00023136"/>
    </source>
</evidence>
<dbReference type="GO" id="GO:0016020">
    <property type="term" value="C:membrane"/>
    <property type="evidence" value="ECO:0007669"/>
    <property type="project" value="UniProtKB-SubCell"/>
</dbReference>
<evidence type="ECO:0000256" key="5">
    <source>
        <dbReference type="SAM" id="Phobius"/>
    </source>
</evidence>
<evidence type="ECO:0000313" key="7">
    <source>
        <dbReference type="EMBL" id="CAB4901123.1"/>
    </source>
</evidence>
<feature type="transmembrane region" description="Helical" evidence="5">
    <location>
        <begin position="447"/>
        <end position="468"/>
    </location>
</feature>
<dbReference type="InterPro" id="IPR023615">
    <property type="entry name" value="Cyt_c_Oxase_su1_BS"/>
</dbReference>
<comment type="subcellular location">
    <subcellularLocation>
        <location evidence="1">Membrane</location>
        <topology evidence="1">Multi-pass membrane protein</topology>
    </subcellularLocation>
</comment>
<dbReference type="InterPro" id="IPR036927">
    <property type="entry name" value="Cyt_c_oxase-like_su1_sf"/>
</dbReference>
<evidence type="ECO:0000259" key="6">
    <source>
        <dbReference type="PROSITE" id="PS50855"/>
    </source>
</evidence>
<dbReference type="SUPFAM" id="SSF81442">
    <property type="entry name" value="Cytochrome c oxidase subunit I-like"/>
    <property type="match status" value="1"/>
</dbReference>
<proteinExistence type="predicted"/>
<dbReference type="GO" id="GO:0015990">
    <property type="term" value="P:electron transport coupled proton transport"/>
    <property type="evidence" value="ECO:0007669"/>
    <property type="project" value="TreeGrafter"/>
</dbReference>
<feature type="transmembrane region" description="Helical" evidence="5">
    <location>
        <begin position="293"/>
        <end position="313"/>
    </location>
</feature>
<dbReference type="InterPro" id="IPR000883">
    <property type="entry name" value="Cyt_C_Oxase_1"/>
</dbReference>
<name>A0A6J7GAG1_9ZZZZ</name>
<dbReference type="PANTHER" id="PTHR10422:SF18">
    <property type="entry name" value="CYTOCHROME C OXIDASE SUBUNIT 1"/>
    <property type="match status" value="1"/>
</dbReference>
<keyword evidence="2 5" id="KW-0812">Transmembrane</keyword>
<dbReference type="PROSITE" id="PS00077">
    <property type="entry name" value="COX1_CUB"/>
    <property type="match status" value="1"/>
</dbReference>
<dbReference type="PROSITE" id="PS50855">
    <property type="entry name" value="COX1"/>
    <property type="match status" value="1"/>
</dbReference>
<feature type="transmembrane region" description="Helical" evidence="5">
    <location>
        <begin position="520"/>
        <end position="543"/>
    </location>
</feature>
<feature type="transmembrane region" description="Helical" evidence="5">
    <location>
        <begin position="355"/>
        <end position="374"/>
    </location>
</feature>
<evidence type="ECO:0000256" key="2">
    <source>
        <dbReference type="ARBA" id="ARBA00022692"/>
    </source>
</evidence>
<evidence type="ECO:0000256" key="3">
    <source>
        <dbReference type="ARBA" id="ARBA00022989"/>
    </source>
</evidence>
<feature type="transmembrane region" description="Helical" evidence="5">
    <location>
        <begin position="563"/>
        <end position="584"/>
    </location>
</feature>
<evidence type="ECO:0000256" key="1">
    <source>
        <dbReference type="ARBA" id="ARBA00004141"/>
    </source>
</evidence>
<feature type="domain" description="Cytochrome oxidase subunit I profile" evidence="6">
    <location>
        <begin position="123"/>
        <end position="623"/>
    </location>
</feature>
<protein>
    <submittedName>
        <fullName evidence="7">Unannotated protein</fullName>
    </submittedName>
</protein>
<keyword evidence="4 5" id="KW-0472">Membrane</keyword>
<feature type="transmembrane region" description="Helical" evidence="5">
    <location>
        <begin position="488"/>
        <end position="508"/>
    </location>
</feature>
<feature type="transmembrane region" description="Helical" evidence="5">
    <location>
        <begin position="381"/>
        <end position="402"/>
    </location>
</feature>
<dbReference type="Pfam" id="PF00115">
    <property type="entry name" value="COX1"/>
    <property type="match status" value="1"/>
</dbReference>
<dbReference type="PRINTS" id="PR01165">
    <property type="entry name" value="CYCOXIDASEI"/>
</dbReference>
<dbReference type="GO" id="GO:0022904">
    <property type="term" value="P:respiratory electron transport chain"/>
    <property type="evidence" value="ECO:0007669"/>
    <property type="project" value="TreeGrafter"/>
</dbReference>
<dbReference type="InterPro" id="IPR023616">
    <property type="entry name" value="Cyt_c_oxase-like_su1_dom"/>
</dbReference>
<dbReference type="GO" id="GO:0009060">
    <property type="term" value="P:aerobic respiration"/>
    <property type="evidence" value="ECO:0007669"/>
    <property type="project" value="InterPro"/>
</dbReference>
<keyword evidence="3 5" id="KW-1133">Transmembrane helix</keyword>
<dbReference type="GO" id="GO:0020037">
    <property type="term" value="F:heme binding"/>
    <property type="evidence" value="ECO:0007669"/>
    <property type="project" value="InterPro"/>
</dbReference>
<dbReference type="GO" id="GO:0004129">
    <property type="term" value="F:cytochrome-c oxidase activity"/>
    <property type="evidence" value="ECO:0007669"/>
    <property type="project" value="InterPro"/>
</dbReference>
<feature type="transmembrane region" description="Helical" evidence="5">
    <location>
        <begin position="414"/>
        <end position="435"/>
    </location>
</feature>
<organism evidence="7">
    <name type="scientific">freshwater metagenome</name>
    <dbReference type="NCBI Taxonomy" id="449393"/>
    <lineage>
        <taxon>unclassified sequences</taxon>
        <taxon>metagenomes</taxon>
        <taxon>ecological metagenomes</taxon>
    </lineage>
</organism>
<dbReference type="PANTHER" id="PTHR10422">
    <property type="entry name" value="CYTOCHROME C OXIDASE SUBUNIT 1"/>
    <property type="match status" value="1"/>
</dbReference>
<feature type="transmembrane region" description="Helical" evidence="5">
    <location>
        <begin position="256"/>
        <end position="281"/>
    </location>
</feature>
<feature type="transmembrane region" description="Helical" evidence="5">
    <location>
        <begin position="72"/>
        <end position="93"/>
    </location>
</feature>
<dbReference type="AlphaFoldDB" id="A0A6J7GAG1"/>
<feature type="transmembrane region" description="Helical" evidence="5">
    <location>
        <begin position="28"/>
        <end position="52"/>
    </location>
</feature>
<gene>
    <name evidence="7" type="ORF">UFOPK3610_00128</name>
</gene>
<accession>A0A6J7GAG1</accession>
<dbReference type="EMBL" id="CAFBMR010000002">
    <property type="protein sequence ID" value="CAB4901123.1"/>
    <property type="molecule type" value="Genomic_DNA"/>
</dbReference>
<feature type="transmembrane region" description="Helical" evidence="5">
    <location>
        <begin position="215"/>
        <end position="236"/>
    </location>
</feature>
<dbReference type="Gene3D" id="1.20.210.10">
    <property type="entry name" value="Cytochrome c oxidase-like, subunit I domain"/>
    <property type="match status" value="1"/>
</dbReference>
<feature type="transmembrane region" description="Helical" evidence="5">
    <location>
        <begin position="174"/>
        <end position="203"/>
    </location>
</feature>
<reference evidence="7" key="1">
    <citation type="submission" date="2020-05" db="EMBL/GenBank/DDBJ databases">
        <authorList>
            <person name="Chiriac C."/>
            <person name="Salcher M."/>
            <person name="Ghai R."/>
            <person name="Kavagutti S V."/>
        </authorList>
    </citation>
    <scope>NUCLEOTIDE SEQUENCE</scope>
</reference>
<feature type="transmembrane region" description="Helical" evidence="5">
    <location>
        <begin position="131"/>
        <end position="154"/>
    </location>
</feature>